<dbReference type="STRING" id="29563.SAMN02983006_00414"/>
<dbReference type="Proteomes" id="UP000199006">
    <property type="component" value="Unassembled WGS sequence"/>
</dbReference>
<dbReference type="InterPro" id="IPR050218">
    <property type="entry name" value="LptD"/>
</dbReference>
<evidence type="ECO:0000313" key="6">
    <source>
        <dbReference type="Proteomes" id="UP000199006"/>
    </source>
</evidence>
<gene>
    <name evidence="5" type="ORF">SAMN02983006_00414</name>
</gene>
<dbReference type="GO" id="GO:0009279">
    <property type="term" value="C:cell outer membrane"/>
    <property type="evidence" value="ECO:0007669"/>
    <property type="project" value="TreeGrafter"/>
</dbReference>
<keyword evidence="1" id="KW-0472">Membrane</keyword>
<dbReference type="EMBL" id="FOTI01000003">
    <property type="protein sequence ID" value="SFL18557.1"/>
    <property type="molecule type" value="Genomic_DNA"/>
</dbReference>
<feature type="compositionally biased region" description="Polar residues" evidence="2">
    <location>
        <begin position="201"/>
        <end position="221"/>
    </location>
</feature>
<accession>A0A1I4FNM8</accession>
<dbReference type="InterPro" id="IPR005653">
    <property type="entry name" value="OstA-like_N"/>
</dbReference>
<evidence type="ECO:0000313" key="5">
    <source>
        <dbReference type="EMBL" id="SFL18557.1"/>
    </source>
</evidence>
<keyword evidence="3" id="KW-0732">Signal</keyword>
<feature type="signal peptide" evidence="3">
    <location>
        <begin position="1"/>
        <end position="21"/>
    </location>
</feature>
<reference evidence="5 6" key="1">
    <citation type="submission" date="2016-10" db="EMBL/GenBank/DDBJ databases">
        <authorList>
            <person name="de Groot N.N."/>
        </authorList>
    </citation>
    <scope>NUCLEOTIDE SEQUENCE [LARGE SCALE GENOMIC DNA]</scope>
    <source>
        <strain evidence="5 6">ATCC 51327</strain>
    </source>
</reference>
<proteinExistence type="predicted"/>
<protein>
    <submittedName>
        <fullName evidence="5">Lipopolysaccharide export system protein LptA</fullName>
    </submittedName>
</protein>
<dbReference type="OrthoDB" id="2111353at2"/>
<evidence type="ECO:0000256" key="3">
    <source>
        <dbReference type="SAM" id="SignalP"/>
    </source>
</evidence>
<dbReference type="Gene3D" id="2.60.450.10">
    <property type="entry name" value="Lipopolysaccharide (LPS) transport protein A like domain"/>
    <property type="match status" value="2"/>
</dbReference>
<dbReference type="PANTHER" id="PTHR30189:SF1">
    <property type="entry name" value="LPS-ASSEMBLY PROTEIN LPTD"/>
    <property type="match status" value="1"/>
</dbReference>
<dbReference type="RefSeq" id="WP_089858864.1">
    <property type="nucleotide sequence ID" value="NZ_FOTI01000003.1"/>
</dbReference>
<keyword evidence="1" id="KW-0998">Cell outer membrane</keyword>
<dbReference type="AlphaFoldDB" id="A0A1I4FNM8"/>
<organism evidence="5 6">
    <name type="scientific">Halanaerobium salsuginis</name>
    <dbReference type="NCBI Taxonomy" id="29563"/>
    <lineage>
        <taxon>Bacteria</taxon>
        <taxon>Bacillati</taxon>
        <taxon>Bacillota</taxon>
        <taxon>Clostridia</taxon>
        <taxon>Halanaerobiales</taxon>
        <taxon>Halanaerobiaceae</taxon>
        <taxon>Halanaerobium</taxon>
    </lineage>
</organism>
<feature type="domain" description="Organic solvent tolerance-like N-terminal" evidence="4">
    <location>
        <begin position="31"/>
        <end position="129"/>
    </location>
</feature>
<name>A0A1I4FNM8_9FIRM</name>
<feature type="chain" id="PRO_5011641712" evidence="3">
    <location>
        <begin position="22"/>
        <end position="221"/>
    </location>
</feature>
<dbReference type="Pfam" id="PF03968">
    <property type="entry name" value="LptD_N"/>
    <property type="match status" value="1"/>
</dbReference>
<dbReference type="PANTHER" id="PTHR30189">
    <property type="entry name" value="LPS-ASSEMBLY PROTEIN"/>
    <property type="match status" value="1"/>
</dbReference>
<evidence type="ECO:0000259" key="4">
    <source>
        <dbReference type="Pfam" id="PF03968"/>
    </source>
</evidence>
<keyword evidence="6" id="KW-1185">Reference proteome</keyword>
<dbReference type="GO" id="GO:1990351">
    <property type="term" value="C:transporter complex"/>
    <property type="evidence" value="ECO:0007669"/>
    <property type="project" value="TreeGrafter"/>
</dbReference>
<evidence type="ECO:0000256" key="2">
    <source>
        <dbReference type="SAM" id="MobiDB-lite"/>
    </source>
</evidence>
<evidence type="ECO:0000256" key="1">
    <source>
        <dbReference type="ARBA" id="ARBA00023237"/>
    </source>
</evidence>
<feature type="region of interest" description="Disordered" evidence="2">
    <location>
        <begin position="196"/>
        <end position="221"/>
    </location>
</feature>
<sequence>MIKKTLFILLIILLFLTTVEAAAVRELTGDKLDFSENEQGQIFTAVGNVNLLYDQLKVTAAGQGIYYRYSGQLDFQDDVELFYQEYQGAAQKLTGNVNQQVYHLQDQAELTTAEAEVSGDQIDFYQLEQRVEASGNVYLKYQDFWAEADQATYYLDRKFMILTGNVRGARNGQKFTSDSAEVNQLTNQVKLKGQAKLTLPAESTTSDSAAQDSPSNEQGGN</sequence>